<evidence type="ECO:0000256" key="1">
    <source>
        <dbReference type="ARBA" id="ARBA00007381"/>
    </source>
</evidence>
<feature type="compositionally biased region" description="Pro residues" evidence="7">
    <location>
        <begin position="580"/>
        <end position="589"/>
    </location>
</feature>
<feature type="region of interest" description="Disordered" evidence="7">
    <location>
        <begin position="487"/>
        <end position="589"/>
    </location>
</feature>
<evidence type="ECO:0000256" key="5">
    <source>
        <dbReference type="ARBA" id="ARBA00023186"/>
    </source>
</evidence>
<dbReference type="Proteomes" id="UP001296706">
    <property type="component" value="Unassembled WGS sequence"/>
</dbReference>
<keyword evidence="9" id="KW-1185">Reference proteome</keyword>
<feature type="compositionally biased region" description="Low complexity" evidence="7">
    <location>
        <begin position="553"/>
        <end position="565"/>
    </location>
</feature>
<feature type="non-terminal residue" evidence="8">
    <location>
        <position position="589"/>
    </location>
</feature>
<comment type="caution">
    <text evidence="8">The sequence shown here is derived from an EMBL/GenBank/DDBJ whole genome shotgun (WGS) entry which is preliminary data.</text>
</comment>
<dbReference type="RefSeq" id="WP_169400422.1">
    <property type="nucleotide sequence ID" value="NZ_JAAXKY010000233.1"/>
</dbReference>
<feature type="compositionally biased region" description="Gly residues" evidence="7">
    <location>
        <begin position="527"/>
        <end position="539"/>
    </location>
</feature>
<protein>
    <submittedName>
        <fullName evidence="8">Hsp70 family protein</fullName>
    </submittedName>
</protein>
<gene>
    <name evidence="8" type="ORF">HF577_35700</name>
</gene>
<accession>A0ABX1RTC7</accession>
<keyword evidence="3 6" id="KW-0067">ATP-binding</keyword>
<feature type="compositionally biased region" description="Low complexity" evidence="7">
    <location>
        <begin position="428"/>
        <end position="443"/>
    </location>
</feature>
<evidence type="ECO:0000313" key="8">
    <source>
        <dbReference type="EMBL" id="NMH82421.1"/>
    </source>
</evidence>
<dbReference type="InterPro" id="IPR013126">
    <property type="entry name" value="Hsp_70_fam"/>
</dbReference>
<keyword evidence="5" id="KW-0143">Chaperone</keyword>
<evidence type="ECO:0000256" key="3">
    <source>
        <dbReference type="ARBA" id="ARBA00022840"/>
    </source>
</evidence>
<dbReference type="Gene3D" id="3.30.420.40">
    <property type="match status" value="2"/>
</dbReference>
<evidence type="ECO:0000313" key="9">
    <source>
        <dbReference type="Proteomes" id="UP001296706"/>
    </source>
</evidence>
<sequence length="589" mass="59731">MGYQLGIDLGTTYTSAAVCRSPGQVWAEPEVVTLGTRSSIVPSVLFVAPEGSVVVGDAAERRALTDPDRVIREFKRRIGDPTPILVAGRAWAPEELSALLVRWVVDRVAEREGGPADRIAVTHPASWGTHKKDLLAEALADHGLTVTFLAEPQAAALHYAAAERIPAGSAIAVYDLGGGTFDAAVVRKGDLSADAAGVGFGLLGHPEGIERLGGIDFDDAVFEHVRSGLPAAFPADLDDTDPAVLAAVARVRRECTEAKEALSSDTDVSIPVLMPASRGSVRLHRSEFEAMIRPHIEDTVAALRRAVASAGLIPEELTAVLLVGGSSRIPLVGQLVSEQLGRPVAVDADPKNAIAKGAALAVSPKPTASWPGVVIPPVTGTTEVVEHWTPAGAAVFPPVRPPLPALTPAGASSQSGRFAGYPAASHEPATSLLSGSPAPSAAPQAEWIHREPVPEQRQVGLLVGIGGLLAAAAVGAAVMLWPTPPSSAEIGTNNRPSDAVATSEPEPGPDSPVVPPPDTGAPREDAGGNGGSGSGGSAGNGNNAPGSGGGPVRAPARPSAGGSAPTTTAVVDPPLGGPTSEPPPAQTTT</sequence>
<evidence type="ECO:0000256" key="7">
    <source>
        <dbReference type="SAM" id="MobiDB-lite"/>
    </source>
</evidence>
<dbReference type="SUPFAM" id="SSF53067">
    <property type="entry name" value="Actin-like ATPase domain"/>
    <property type="match status" value="2"/>
</dbReference>
<dbReference type="Pfam" id="PF00012">
    <property type="entry name" value="HSP70"/>
    <property type="match status" value="2"/>
</dbReference>
<dbReference type="InterPro" id="IPR043129">
    <property type="entry name" value="ATPase_NBD"/>
</dbReference>
<dbReference type="PANTHER" id="PTHR19375">
    <property type="entry name" value="HEAT SHOCK PROTEIN 70KDA"/>
    <property type="match status" value="1"/>
</dbReference>
<evidence type="ECO:0000256" key="6">
    <source>
        <dbReference type="RuleBase" id="RU003322"/>
    </source>
</evidence>
<feature type="region of interest" description="Disordered" evidence="7">
    <location>
        <begin position="406"/>
        <end position="445"/>
    </location>
</feature>
<comment type="similarity">
    <text evidence="1 6">Belongs to the heat shock protein 70 family.</text>
</comment>
<organism evidence="8 9">
    <name type="scientific">Pseudonocardia xinjiangensis</name>
    <dbReference type="NCBI Taxonomy" id="75289"/>
    <lineage>
        <taxon>Bacteria</taxon>
        <taxon>Bacillati</taxon>
        <taxon>Actinomycetota</taxon>
        <taxon>Actinomycetes</taxon>
        <taxon>Pseudonocardiales</taxon>
        <taxon>Pseudonocardiaceae</taxon>
        <taxon>Pseudonocardia</taxon>
    </lineage>
</organism>
<evidence type="ECO:0000256" key="4">
    <source>
        <dbReference type="ARBA" id="ARBA00023016"/>
    </source>
</evidence>
<dbReference type="Gene3D" id="3.90.640.10">
    <property type="entry name" value="Actin, Chain A, domain 4"/>
    <property type="match status" value="1"/>
</dbReference>
<reference evidence="8 9" key="1">
    <citation type="submission" date="2020-04" db="EMBL/GenBank/DDBJ databases">
        <authorList>
            <person name="Klaysubun C."/>
            <person name="Duangmal K."/>
            <person name="Lipun K."/>
        </authorList>
    </citation>
    <scope>NUCLEOTIDE SEQUENCE [LARGE SCALE GENOMIC DNA]</scope>
    <source>
        <strain evidence="8 9">JCM 11839</strain>
    </source>
</reference>
<name>A0ABX1RTC7_9PSEU</name>
<dbReference type="InterPro" id="IPR018181">
    <property type="entry name" value="Heat_shock_70_CS"/>
</dbReference>
<dbReference type="PRINTS" id="PR00301">
    <property type="entry name" value="HEATSHOCK70"/>
</dbReference>
<feature type="compositionally biased region" description="Pro residues" evidence="7">
    <location>
        <begin position="506"/>
        <end position="519"/>
    </location>
</feature>
<keyword evidence="2 6" id="KW-0547">Nucleotide-binding</keyword>
<evidence type="ECO:0000256" key="2">
    <source>
        <dbReference type="ARBA" id="ARBA00022741"/>
    </source>
</evidence>
<proteinExistence type="inferred from homology"/>
<dbReference type="EMBL" id="JAAXKY010000233">
    <property type="protein sequence ID" value="NMH82421.1"/>
    <property type="molecule type" value="Genomic_DNA"/>
</dbReference>
<dbReference type="PROSITE" id="PS01036">
    <property type="entry name" value="HSP70_3"/>
    <property type="match status" value="1"/>
</dbReference>
<keyword evidence="4" id="KW-0346">Stress response</keyword>